<feature type="transmembrane region" description="Helical" evidence="1">
    <location>
        <begin position="28"/>
        <end position="48"/>
    </location>
</feature>
<organism evidence="2 3">
    <name type="scientific">Corynebacterium vitaeruminis DSM 20294</name>
    <dbReference type="NCBI Taxonomy" id="1224164"/>
    <lineage>
        <taxon>Bacteria</taxon>
        <taxon>Bacillati</taxon>
        <taxon>Actinomycetota</taxon>
        <taxon>Actinomycetes</taxon>
        <taxon>Mycobacteriales</taxon>
        <taxon>Corynebacteriaceae</taxon>
        <taxon>Corynebacterium</taxon>
    </lineage>
</organism>
<evidence type="ECO:0000313" key="2">
    <source>
        <dbReference type="EMBL" id="AHI22208.1"/>
    </source>
</evidence>
<evidence type="ECO:0000313" key="3">
    <source>
        <dbReference type="Proteomes" id="UP000019222"/>
    </source>
</evidence>
<proteinExistence type="predicted"/>
<gene>
    <name evidence="2" type="ORF">B843_04095</name>
</gene>
<dbReference type="HOGENOM" id="CLU_1292606_0_0_11"/>
<keyword evidence="1" id="KW-0472">Membrane</keyword>
<evidence type="ECO:0008006" key="4">
    <source>
        <dbReference type="Google" id="ProtNLM"/>
    </source>
</evidence>
<sequence>MPVFNFSVDEEYAKKHNELLKDTRRLQLSALLFALVQLAIGVSVYLFVGGGLGWIVLAVFGVMALVSLALIFVIPQQVGDAAKLYGTYELVPAVIAKVNPRDLTVMALVNMNVDPTAAPSYGLATRTITRLEGHERKVGERVPAVAVTGRRSTHAQTTWDQISPMPIAWGTPDKATVARAEKEIPADLWALLEKNIDKVDDVATTRYDLLPL</sequence>
<protein>
    <recommendedName>
        <fullName evidence="4">DUF3239 domain-containing protein</fullName>
    </recommendedName>
</protein>
<dbReference type="InterPro" id="IPR021632">
    <property type="entry name" value="DUF3239"/>
</dbReference>
<dbReference type="PATRIC" id="fig|1224164.3.peg.812"/>
<dbReference type="AlphaFoldDB" id="W5Y6R2"/>
<dbReference type="Gene3D" id="2.40.410.10">
    <property type="entry name" value="putative membrane protein from Corynebacterium diphtheriae superfamily"/>
    <property type="match status" value="1"/>
</dbReference>
<dbReference type="KEGG" id="cvt:B843_04095"/>
<keyword evidence="1" id="KW-1133">Transmembrane helix</keyword>
<accession>W5Y6R2</accession>
<reference evidence="2 3" key="1">
    <citation type="submission" date="2013-02" db="EMBL/GenBank/DDBJ databases">
        <title>The complete genome sequence of Corynebacterium vitaeruminis DSM 20294.</title>
        <authorList>
            <person name="Ruckert C."/>
            <person name="Albersmeier A."/>
            <person name="Kalinowski J."/>
        </authorList>
    </citation>
    <scope>NUCLEOTIDE SEQUENCE [LARGE SCALE GENOMIC DNA]</scope>
    <source>
        <strain evidence="3">ATCC 10234</strain>
    </source>
</reference>
<feature type="transmembrane region" description="Helical" evidence="1">
    <location>
        <begin position="54"/>
        <end position="74"/>
    </location>
</feature>
<dbReference type="RefSeq" id="WP_025252252.1">
    <property type="nucleotide sequence ID" value="NZ_CP004353.1"/>
</dbReference>
<name>W5Y6R2_9CORY</name>
<dbReference type="STRING" id="1224164.B843_04095"/>
<dbReference type="Proteomes" id="UP000019222">
    <property type="component" value="Chromosome"/>
</dbReference>
<keyword evidence="3" id="KW-1185">Reference proteome</keyword>
<dbReference type="eggNOG" id="ENOG5032V6C">
    <property type="taxonomic scope" value="Bacteria"/>
</dbReference>
<dbReference type="Pfam" id="PF11580">
    <property type="entry name" value="DUF3239"/>
    <property type="match status" value="1"/>
</dbReference>
<dbReference type="InterPro" id="IPR023124">
    <property type="entry name" value="DUF3239_dom_sf"/>
</dbReference>
<dbReference type="EMBL" id="CP004353">
    <property type="protein sequence ID" value="AHI22208.1"/>
    <property type="molecule type" value="Genomic_DNA"/>
</dbReference>
<keyword evidence="1" id="KW-0812">Transmembrane</keyword>
<evidence type="ECO:0000256" key="1">
    <source>
        <dbReference type="SAM" id="Phobius"/>
    </source>
</evidence>